<feature type="compositionally biased region" description="Basic and acidic residues" evidence="1">
    <location>
        <begin position="309"/>
        <end position="320"/>
    </location>
</feature>
<sequence>MEVNYKAIIGIVIGIVAAALITIAVLTALNVIPVAVCLQLGTVFASAVAGSVVVYAKEKVFAWYDKQQYEDRTSVPFKMVDKVLSASDEKVAKYSDKAVLSNDTISNYNNYPFFPEFHKNFNKILDKLSLDVRFGNVNQELFNTSLSPREQALATLSARLICKRPEMYLIYSEPVRRGIAAIAKLKINEKFEGCASHDVKSLLRKQVRISDYNALEQELKGVMLKHTKDPIFMKLLHGLMDIDKFSGKKQIMNLVNLFSSYKYYSIYSDSTVEYYSDMASELLKQINNKQGSEVDVNSESNSFPTYKTSNDEKSIHDKKSSSISRDTYNADDQGLEENFASKITRGNSSKMRRI</sequence>
<gene>
    <name evidence="3" type="ORF">DRF75_04480</name>
</gene>
<keyword evidence="2" id="KW-0812">Transmembrane</keyword>
<feature type="transmembrane region" description="Helical" evidence="2">
    <location>
        <begin position="7"/>
        <end position="26"/>
    </location>
</feature>
<organism evidence="3 4">
    <name type="scientific">Ehrlichia minasensis</name>
    <dbReference type="NCBI Taxonomy" id="1242993"/>
    <lineage>
        <taxon>Bacteria</taxon>
        <taxon>Pseudomonadati</taxon>
        <taxon>Pseudomonadota</taxon>
        <taxon>Alphaproteobacteria</taxon>
        <taxon>Rickettsiales</taxon>
        <taxon>Anaplasmataceae</taxon>
        <taxon>Ehrlichia</taxon>
    </lineage>
</organism>
<accession>A0A4Q6I3H6</accession>
<keyword evidence="4" id="KW-1185">Reference proteome</keyword>
<evidence type="ECO:0000256" key="2">
    <source>
        <dbReference type="SAM" id="Phobius"/>
    </source>
</evidence>
<name>A0A4Q6I3H6_9RICK</name>
<evidence type="ECO:0000313" key="4">
    <source>
        <dbReference type="Proteomes" id="UP000293377"/>
    </source>
</evidence>
<keyword evidence="2" id="KW-0472">Membrane</keyword>
<comment type="caution">
    <text evidence="3">The sequence shown here is derived from an EMBL/GenBank/DDBJ whole genome shotgun (WGS) entry which is preliminary data.</text>
</comment>
<dbReference type="AlphaFoldDB" id="A0A4Q6I3H6"/>
<feature type="region of interest" description="Disordered" evidence="1">
    <location>
        <begin position="291"/>
        <end position="354"/>
    </location>
</feature>
<evidence type="ECO:0000256" key="1">
    <source>
        <dbReference type="SAM" id="MobiDB-lite"/>
    </source>
</evidence>
<evidence type="ECO:0000313" key="3">
    <source>
        <dbReference type="EMBL" id="RZB12371.1"/>
    </source>
</evidence>
<feature type="compositionally biased region" description="Polar residues" evidence="1">
    <location>
        <begin position="344"/>
        <end position="354"/>
    </location>
</feature>
<dbReference type="RefSeq" id="WP_129992732.1">
    <property type="nucleotide sequence ID" value="NZ_QOHL01000027.1"/>
</dbReference>
<dbReference type="EMBL" id="QOHL01000027">
    <property type="protein sequence ID" value="RZB12371.1"/>
    <property type="molecule type" value="Genomic_DNA"/>
</dbReference>
<protein>
    <submittedName>
        <fullName evidence="3">Uncharacterized protein</fullName>
    </submittedName>
</protein>
<feature type="transmembrane region" description="Helical" evidence="2">
    <location>
        <begin position="32"/>
        <end position="56"/>
    </location>
</feature>
<reference evidence="3 4" key="1">
    <citation type="submission" date="2018-06" db="EMBL/GenBank/DDBJ databases">
        <title>Complete Genome Sequence of Ehrlichia minasensis Isolated From Cattle.</title>
        <authorList>
            <person name="Aguiar D.M."/>
            <person name="Araujo J.P.A.Jr."/>
            <person name="Nakazato L."/>
            <person name="Bard E."/>
            <person name="Cabezas-Cruz A."/>
        </authorList>
    </citation>
    <scope>NUCLEOTIDE SEQUENCE [LARGE SCALE GENOMIC DNA]</scope>
    <source>
        <strain evidence="3 4">B11</strain>
    </source>
</reference>
<feature type="compositionally biased region" description="Polar residues" evidence="1">
    <location>
        <begin position="291"/>
        <end position="308"/>
    </location>
</feature>
<proteinExistence type="predicted"/>
<keyword evidence="2" id="KW-1133">Transmembrane helix</keyword>
<dbReference type="Proteomes" id="UP000293377">
    <property type="component" value="Unassembled WGS sequence"/>
</dbReference>
<dbReference type="STRING" id="1242993.ehr_00812"/>